<dbReference type="EMBL" id="VDLU01000002">
    <property type="protein sequence ID" value="TNJ29187.1"/>
    <property type="molecule type" value="Genomic_DNA"/>
</dbReference>
<dbReference type="OrthoDB" id="10248992at2759"/>
<dbReference type="VEuPathDB" id="GiardiaDB:GMRT_14955"/>
<name>A0A4Z1T7Q5_GIAMU</name>
<keyword evidence="3" id="KW-1185">Reference proteome</keyword>
<protein>
    <submittedName>
        <fullName evidence="2">Uncharacterized protein</fullName>
    </submittedName>
</protein>
<organism evidence="2 3">
    <name type="scientific">Giardia muris</name>
    <dbReference type="NCBI Taxonomy" id="5742"/>
    <lineage>
        <taxon>Eukaryota</taxon>
        <taxon>Metamonada</taxon>
        <taxon>Diplomonadida</taxon>
        <taxon>Hexamitidae</taxon>
        <taxon>Giardiinae</taxon>
        <taxon>Giardia</taxon>
    </lineage>
</organism>
<evidence type="ECO:0000256" key="1">
    <source>
        <dbReference type="SAM" id="MobiDB-lite"/>
    </source>
</evidence>
<dbReference type="Proteomes" id="UP000315496">
    <property type="component" value="Chromosome 2"/>
</dbReference>
<accession>A0A4Z1T7Q5</accession>
<evidence type="ECO:0000313" key="2">
    <source>
        <dbReference type="EMBL" id="TNJ29187.1"/>
    </source>
</evidence>
<feature type="region of interest" description="Disordered" evidence="1">
    <location>
        <begin position="91"/>
        <end position="116"/>
    </location>
</feature>
<evidence type="ECO:0000313" key="3">
    <source>
        <dbReference type="Proteomes" id="UP000315496"/>
    </source>
</evidence>
<proteinExistence type="predicted"/>
<feature type="region of interest" description="Disordered" evidence="1">
    <location>
        <begin position="1"/>
        <end position="23"/>
    </location>
</feature>
<reference evidence="2 3" key="1">
    <citation type="submission" date="2019-05" db="EMBL/GenBank/DDBJ databases">
        <title>The compact genome of Giardia muris reveals important steps in the evolution of intestinal protozoan parasites.</title>
        <authorList>
            <person name="Xu F."/>
            <person name="Jimenez-Gonzalez A."/>
            <person name="Einarsson E."/>
            <person name="Astvaldsson A."/>
            <person name="Peirasmaki D."/>
            <person name="Eckmann L."/>
            <person name="Andersson J.O."/>
            <person name="Svard S.G."/>
            <person name="Jerlstrom-Hultqvist J."/>
        </authorList>
    </citation>
    <scope>NUCLEOTIDE SEQUENCE [LARGE SCALE GENOMIC DNA]</scope>
    <source>
        <strain evidence="2 3">Roberts-Thomson</strain>
    </source>
</reference>
<dbReference type="AlphaFoldDB" id="A0A4Z1T7Q5"/>
<comment type="caution">
    <text evidence="2">The sequence shown here is derived from an EMBL/GenBank/DDBJ whole genome shotgun (WGS) entry which is preliminary data.</text>
</comment>
<feature type="compositionally biased region" description="Basic and acidic residues" evidence="1">
    <location>
        <begin position="12"/>
        <end position="23"/>
    </location>
</feature>
<sequence length="116" mass="13526">MSLDKVTPGDYNLEKEMTRKVRPEYNPIQQTLHPNSNSVRVDHNPAFFTSKFRDPLRVQEKPQYDYHVRTKAHDEQLQKRLRADAQLVCDLPTYDEPSDDRVTSRPSGTATGKRKK</sequence>
<gene>
    <name evidence="2" type="ORF">GMRT_14955</name>
</gene>